<organism evidence="3 4">
    <name type="scientific">Candidatus Cryosericum terrychapinii</name>
    <dbReference type="NCBI Taxonomy" id="2290919"/>
    <lineage>
        <taxon>Bacteria</taxon>
        <taxon>Pseudomonadati</taxon>
        <taxon>Caldisericota/Cryosericota group</taxon>
        <taxon>Candidatus Cryosericota</taxon>
        <taxon>Candidatus Cryosericia</taxon>
        <taxon>Candidatus Cryosericales</taxon>
        <taxon>Candidatus Cryosericaceae</taxon>
        <taxon>Candidatus Cryosericum</taxon>
    </lineage>
</organism>
<dbReference type="InterPro" id="IPR036582">
    <property type="entry name" value="Mao_N_sf"/>
</dbReference>
<keyword evidence="1" id="KW-0472">Membrane</keyword>
<dbReference type="Proteomes" id="UP000266328">
    <property type="component" value="Unassembled WGS sequence"/>
</dbReference>
<dbReference type="Gene3D" id="3.30.457.10">
    <property type="entry name" value="Copper amine oxidase-like, N-terminal domain"/>
    <property type="match status" value="1"/>
</dbReference>
<comment type="caution">
    <text evidence="3">The sequence shown here is derived from an EMBL/GenBank/DDBJ whole genome shotgun (WGS) entry which is preliminary data.</text>
</comment>
<dbReference type="InterPro" id="IPR013783">
    <property type="entry name" value="Ig-like_fold"/>
</dbReference>
<feature type="domain" description="Copper amine oxidase-like N-terminal" evidence="2">
    <location>
        <begin position="1045"/>
        <end position="1151"/>
    </location>
</feature>
<keyword evidence="4" id="KW-1185">Reference proteome</keyword>
<keyword evidence="1" id="KW-1133">Transmembrane helix</keyword>
<evidence type="ECO:0000313" key="3">
    <source>
        <dbReference type="EMBL" id="RIE06914.1"/>
    </source>
</evidence>
<protein>
    <submittedName>
        <fullName evidence="3">Copper amine oxidase N-terminal domain-containing protein</fullName>
    </submittedName>
</protein>
<sequence length="1156" mass="123529">MGENMTNRWGSKEGAQTVCRSMRRSLAALVALTMFAGLWIQPGGLPSAMSVTPVPEIEVTIAADPVSNNLDLTGFADLLKAKLNATCGIPTDKVHVNAVQSAAVSGSFNWYRFDHTNNVSLAESTSTSLVTYYNENYSNLCHDYHIISSGSGSQIDFYGYGAPAYKDFLFAPNGTANNKIFQFTIDEANTSYHSGEGAGFLFNTKYTYVGPSDRRLTGYLVLLTQFNVRLYRLDNVEIGGLSGGSYSGVTLLQQTAKPGTSSGTLRYLKLVASPTTVSFYQFTSSTYSTVQTKMIDNYTLPAVFNDFGFGPFASYLSHSCSQDTRFTFSNISMSEDTSVSFTDLVKSTNWNYPGSLRIIANLDNDGVPDFGVTSSLSTILYYVMQNNAHYVGWGINNTISIGGYTSVMDQANGFIARNSGKGTFINRSDAALFTLDQGTTALAAYICGQRSLMAGIDKPIINTQFPGGGIVTFLTPDTHTSLGNLISLYQWKHMDVATGTWVDEPGSTSSKSFTFGAGTYNFVSLRIQDSVTLQWSDYAIGYAANDTNAPPIAQFSLDTNELMPDTAVISLRTGTAVTATDTSYHPAGEALTDWEWKVYNATLVEQVGLAKTYTDSTKPAVLIFDFAGMPGGLYTIKLRVRKGEGEWSARFSQTVTVYKEGNTITITPVLGTIVYEGMAPLTFNIVSTTNNIAAYRIIKSPLGGGDNVVGDWTGTAAVNIDGTGSVSGGSFDVFVQARDTAGSSKTQLIGRYTLAYGSMVTVNAGPHGTVTPGTGMLPYNTAQTYIIKPEAGYLIEAIVLDGAQIVEASNKLGFTLTLTSVTAPHAITATFSRQADVLPPTITLPKFGTERGVMLWIDGPVQTFTVCTSPFPLQFTLEDDGGYAKWTIKVNGTVVVDPVGIGLITYMLSLTEGRNDVEIIATDGAGNWANQKLTIYLDSMMPALSVDALPFPISSSVLSITGSAVDAGSGLKSLTINGIPVVPFLDGSFSEKLALVRGANSILVEATDKAGNTSSQTFTVTYGTSSTTAPSSLYVVLTIGSADMQVNGMTQKMDAAPFIKDSRTLLPIRALIEALGGSVEWNASTKTATVMLGSRTVALTIGSKTALVDGKPVALDVAPMIVKGRTFLPLRAVAENLGLDLAWEPISRTISLTYWP</sequence>
<accession>A0A398D732</accession>
<evidence type="ECO:0000259" key="2">
    <source>
        <dbReference type="Pfam" id="PF07833"/>
    </source>
</evidence>
<dbReference type="Pfam" id="PF07833">
    <property type="entry name" value="Cu_amine_oxidN1"/>
    <property type="match status" value="1"/>
</dbReference>
<name>A0A398D732_9BACT</name>
<gene>
    <name evidence="3" type="ORF">SMC7_00040</name>
</gene>
<dbReference type="OrthoDB" id="2486450at2"/>
<dbReference type="AlphaFoldDB" id="A0A398D732"/>
<reference evidence="3 4" key="1">
    <citation type="submission" date="2018-09" db="EMBL/GenBank/DDBJ databases">
        <title>Discovery and Ecogenomic Context for Candidatus Cryosericales, a Global Caldiserica Order Active in Thawing Permafrost.</title>
        <authorList>
            <person name="Martinez M.A."/>
            <person name="Woodcroft B.J."/>
            <person name="Ignacio Espinoza J.C."/>
            <person name="Zayed A."/>
            <person name="Singleton C.M."/>
            <person name="Boyd J."/>
            <person name="Li Y.-F."/>
            <person name="Purvine S."/>
            <person name="Maughan H."/>
            <person name="Hodgkins S.B."/>
            <person name="Anderson D."/>
            <person name="Sederholm M."/>
            <person name="Temperton B."/>
            <person name="Saleska S.R."/>
            <person name="Tyson G.W."/>
            <person name="Rich V.I."/>
        </authorList>
    </citation>
    <scope>NUCLEOTIDE SEQUENCE [LARGE SCALE GENOMIC DNA]</scope>
    <source>
        <strain evidence="3 4">SMC7</strain>
    </source>
</reference>
<evidence type="ECO:0000256" key="1">
    <source>
        <dbReference type="SAM" id="Phobius"/>
    </source>
</evidence>
<feature type="transmembrane region" description="Helical" evidence="1">
    <location>
        <begin position="21"/>
        <end position="40"/>
    </location>
</feature>
<keyword evidence="1" id="KW-0812">Transmembrane</keyword>
<dbReference type="InterPro" id="IPR012854">
    <property type="entry name" value="Cu_amine_oxidase-like_N"/>
</dbReference>
<evidence type="ECO:0000313" key="4">
    <source>
        <dbReference type="Proteomes" id="UP000266328"/>
    </source>
</evidence>
<proteinExistence type="predicted"/>
<dbReference type="Gene3D" id="2.60.40.10">
    <property type="entry name" value="Immunoglobulins"/>
    <property type="match status" value="3"/>
</dbReference>
<dbReference type="SUPFAM" id="SSF55383">
    <property type="entry name" value="Copper amine oxidase, domain N"/>
    <property type="match status" value="1"/>
</dbReference>
<dbReference type="EMBL" id="QXIS01000001">
    <property type="protein sequence ID" value="RIE06914.1"/>
    <property type="molecule type" value="Genomic_DNA"/>
</dbReference>
<dbReference type="Pfam" id="PF09136">
    <property type="entry name" value="Glucodextran_B"/>
    <property type="match status" value="1"/>
</dbReference>